<dbReference type="Pfam" id="PF13637">
    <property type="entry name" value="Ank_4"/>
    <property type="match status" value="1"/>
</dbReference>
<gene>
    <name evidence="8" type="ORF">GN958_ATG20253</name>
</gene>
<feature type="compositionally biased region" description="Basic residues" evidence="5">
    <location>
        <begin position="84"/>
        <end position="106"/>
    </location>
</feature>
<dbReference type="InterPro" id="IPR002110">
    <property type="entry name" value="Ankyrin_rpt"/>
</dbReference>
<feature type="region of interest" description="Disordered" evidence="5">
    <location>
        <begin position="217"/>
        <end position="264"/>
    </location>
</feature>
<feature type="domain" description="WGR" evidence="7">
    <location>
        <begin position="2236"/>
        <end position="2339"/>
    </location>
</feature>
<evidence type="ECO:0000313" key="9">
    <source>
        <dbReference type="Proteomes" id="UP000704712"/>
    </source>
</evidence>
<keyword evidence="4" id="KW-0808">Transferase</keyword>
<keyword evidence="2 3" id="KW-0040">ANK repeat</keyword>
<feature type="repeat" description="ANK" evidence="3">
    <location>
        <begin position="712"/>
        <end position="744"/>
    </location>
</feature>
<dbReference type="PROSITE" id="PS50297">
    <property type="entry name" value="ANK_REP_REGION"/>
    <property type="match status" value="6"/>
</dbReference>
<evidence type="ECO:0000256" key="2">
    <source>
        <dbReference type="ARBA" id="ARBA00023043"/>
    </source>
</evidence>
<keyword evidence="1" id="KW-0677">Repeat</keyword>
<feature type="repeat" description="ANK" evidence="3">
    <location>
        <begin position="1360"/>
        <end position="1392"/>
    </location>
</feature>
<dbReference type="PROSITE" id="PS51977">
    <property type="entry name" value="WGR"/>
    <property type="match status" value="1"/>
</dbReference>
<comment type="caution">
    <text evidence="8">The sequence shown here is derived from an EMBL/GenBank/DDBJ whole genome shotgun (WGS) entry which is preliminary data.</text>
</comment>
<reference evidence="8" key="1">
    <citation type="submission" date="2020-03" db="EMBL/GenBank/DDBJ databases">
        <title>Hybrid Assembly of Korean Phytophthora infestans isolates.</title>
        <authorList>
            <person name="Prokchorchik M."/>
            <person name="Lee Y."/>
            <person name="Seo J."/>
            <person name="Cho J.-H."/>
            <person name="Park Y.-E."/>
            <person name="Jang D.-C."/>
            <person name="Im J.-S."/>
            <person name="Choi J.-G."/>
            <person name="Park H.-J."/>
            <person name="Lee G.-B."/>
            <person name="Lee Y.-G."/>
            <person name="Hong S.-Y."/>
            <person name="Cho K."/>
            <person name="Sohn K.H."/>
        </authorList>
    </citation>
    <scope>NUCLEOTIDE SEQUENCE</scope>
    <source>
        <strain evidence="8">KR_2_A2</strain>
    </source>
</reference>
<evidence type="ECO:0000256" key="1">
    <source>
        <dbReference type="ARBA" id="ARBA00022737"/>
    </source>
</evidence>
<feature type="compositionally biased region" description="Low complexity" evidence="5">
    <location>
        <begin position="1161"/>
        <end position="1176"/>
    </location>
</feature>
<dbReference type="SMART" id="SM00248">
    <property type="entry name" value="ANK"/>
    <property type="match status" value="21"/>
</dbReference>
<dbReference type="EC" id="2.4.2.-" evidence="4"/>
<evidence type="ECO:0000256" key="4">
    <source>
        <dbReference type="RuleBase" id="RU362114"/>
    </source>
</evidence>
<evidence type="ECO:0000259" key="6">
    <source>
        <dbReference type="PROSITE" id="PS51059"/>
    </source>
</evidence>
<dbReference type="Gene3D" id="2.20.140.10">
    <property type="entry name" value="WGR domain"/>
    <property type="match status" value="1"/>
</dbReference>
<dbReference type="Pfam" id="PF05406">
    <property type="entry name" value="WGR"/>
    <property type="match status" value="1"/>
</dbReference>
<dbReference type="Gene3D" id="1.25.40.20">
    <property type="entry name" value="Ankyrin repeat-containing domain"/>
    <property type="match status" value="7"/>
</dbReference>
<evidence type="ECO:0000256" key="5">
    <source>
        <dbReference type="SAM" id="MobiDB-lite"/>
    </source>
</evidence>
<dbReference type="CDD" id="cd07997">
    <property type="entry name" value="WGR_PARP"/>
    <property type="match status" value="1"/>
</dbReference>
<dbReference type="Pfam" id="PF00023">
    <property type="entry name" value="Ank"/>
    <property type="match status" value="2"/>
</dbReference>
<feature type="compositionally biased region" description="Low complexity" evidence="5">
    <location>
        <begin position="1121"/>
        <end position="1139"/>
    </location>
</feature>
<accession>A0A8S9TPQ0</accession>
<dbReference type="Pfam" id="PF00644">
    <property type="entry name" value="PARP"/>
    <property type="match status" value="1"/>
</dbReference>
<dbReference type="Gene3D" id="1.20.142.10">
    <property type="entry name" value="Poly(ADP-ribose) polymerase, regulatory domain"/>
    <property type="match status" value="1"/>
</dbReference>
<dbReference type="Pfam" id="PF12796">
    <property type="entry name" value="Ank_2"/>
    <property type="match status" value="4"/>
</dbReference>
<dbReference type="InterPro" id="IPR008893">
    <property type="entry name" value="WGR_domain"/>
</dbReference>
<feature type="repeat" description="ANK" evidence="3">
    <location>
        <begin position="1254"/>
        <end position="1286"/>
    </location>
</feature>
<dbReference type="PROSITE" id="PS51059">
    <property type="entry name" value="PARP_CATALYTIC"/>
    <property type="match status" value="1"/>
</dbReference>
<dbReference type="EMBL" id="JAACNO010002824">
    <property type="protein sequence ID" value="KAF4130551.1"/>
    <property type="molecule type" value="Genomic_DNA"/>
</dbReference>
<feature type="compositionally biased region" description="Acidic residues" evidence="5">
    <location>
        <begin position="221"/>
        <end position="232"/>
    </location>
</feature>
<keyword evidence="4" id="KW-0520">NAD</keyword>
<dbReference type="Proteomes" id="UP000704712">
    <property type="component" value="Unassembled WGS sequence"/>
</dbReference>
<feature type="repeat" description="ANK" evidence="3">
    <location>
        <begin position="1483"/>
        <end position="1515"/>
    </location>
</feature>
<feature type="repeat" description="ANK" evidence="3">
    <location>
        <begin position="1522"/>
        <end position="1560"/>
    </location>
</feature>
<dbReference type="InterPro" id="IPR036616">
    <property type="entry name" value="Poly(ADP-ribose)pol_reg_dom_sf"/>
</dbReference>
<dbReference type="SUPFAM" id="SSF47587">
    <property type="entry name" value="Domain of poly(ADP-ribose) polymerase"/>
    <property type="match status" value="1"/>
</dbReference>
<evidence type="ECO:0000313" key="8">
    <source>
        <dbReference type="EMBL" id="KAF4130551.1"/>
    </source>
</evidence>
<feature type="repeat" description="ANK" evidence="3">
    <location>
        <begin position="1646"/>
        <end position="1678"/>
    </location>
</feature>
<dbReference type="GO" id="GO:0003950">
    <property type="term" value="F:NAD+ poly-ADP-ribosyltransferase activity"/>
    <property type="evidence" value="ECO:0007669"/>
    <property type="project" value="UniProtKB-UniRule"/>
</dbReference>
<dbReference type="InterPro" id="IPR036930">
    <property type="entry name" value="WGR_dom_sf"/>
</dbReference>
<feature type="repeat" description="ANK" evidence="3">
    <location>
        <begin position="679"/>
        <end position="711"/>
    </location>
</feature>
<dbReference type="SMART" id="SM00773">
    <property type="entry name" value="WGR"/>
    <property type="match status" value="1"/>
</dbReference>
<proteinExistence type="predicted"/>
<dbReference type="Gene3D" id="3.90.228.10">
    <property type="match status" value="1"/>
</dbReference>
<organism evidence="8 9">
    <name type="scientific">Phytophthora infestans</name>
    <name type="common">Potato late blight agent</name>
    <name type="synonym">Botrytis infestans</name>
    <dbReference type="NCBI Taxonomy" id="4787"/>
    <lineage>
        <taxon>Eukaryota</taxon>
        <taxon>Sar</taxon>
        <taxon>Stramenopiles</taxon>
        <taxon>Oomycota</taxon>
        <taxon>Peronosporomycetes</taxon>
        <taxon>Peronosporales</taxon>
        <taxon>Peronosporaceae</taxon>
        <taxon>Phytophthora</taxon>
    </lineage>
</organism>
<feature type="repeat" description="ANK" evidence="3">
    <location>
        <begin position="1850"/>
        <end position="1882"/>
    </location>
</feature>
<dbReference type="SUPFAM" id="SSF56399">
    <property type="entry name" value="ADP-ribosylation"/>
    <property type="match status" value="1"/>
</dbReference>
<dbReference type="SUPFAM" id="SSF48403">
    <property type="entry name" value="Ankyrin repeat"/>
    <property type="match status" value="4"/>
</dbReference>
<keyword evidence="4" id="KW-0328">Glycosyltransferase</keyword>
<feature type="region of interest" description="Disordered" evidence="5">
    <location>
        <begin position="1108"/>
        <end position="1183"/>
    </location>
</feature>
<dbReference type="PANTHER" id="PTHR24178">
    <property type="entry name" value="MOLTING PROTEIN MLT-4"/>
    <property type="match status" value="1"/>
</dbReference>
<feature type="compositionally biased region" description="Basic and acidic residues" evidence="5">
    <location>
        <begin position="107"/>
        <end position="118"/>
    </location>
</feature>
<feature type="compositionally biased region" description="Acidic residues" evidence="5">
    <location>
        <begin position="1140"/>
        <end position="1160"/>
    </location>
</feature>
<dbReference type="SUPFAM" id="SSF142921">
    <property type="entry name" value="WGR domain-like"/>
    <property type="match status" value="1"/>
</dbReference>
<dbReference type="PROSITE" id="PS50088">
    <property type="entry name" value="ANK_REPEAT"/>
    <property type="match status" value="8"/>
</dbReference>
<feature type="domain" description="PARP catalytic" evidence="6">
    <location>
        <begin position="2538"/>
        <end position="2769"/>
    </location>
</feature>
<evidence type="ECO:0000256" key="3">
    <source>
        <dbReference type="PROSITE-ProRule" id="PRU00023"/>
    </source>
</evidence>
<dbReference type="InterPro" id="IPR012317">
    <property type="entry name" value="Poly(ADP-ribose)pol_cat_dom"/>
</dbReference>
<dbReference type="InterPro" id="IPR036770">
    <property type="entry name" value="Ankyrin_rpt-contain_sf"/>
</dbReference>
<protein>
    <recommendedName>
        <fullName evidence="4">Poly [ADP-ribose] polymerase</fullName>
        <shortName evidence="4">PARP</shortName>
        <ecNumber evidence="4">2.4.2.-</ecNumber>
    </recommendedName>
</protein>
<evidence type="ECO:0000259" key="7">
    <source>
        <dbReference type="PROSITE" id="PS51977"/>
    </source>
</evidence>
<feature type="region of interest" description="Disordered" evidence="5">
    <location>
        <begin position="78"/>
        <end position="120"/>
    </location>
</feature>
<name>A0A8S9TPQ0_PHYIN</name>
<sequence>MWQVELTYKSFNPTPFQKCTHLDFNLRQTTSKSARISQLQPAFQTQINVMVGKRKWQEADWEVALAAQSYVAVLAAPEEEQAAPKRKSRDKKGQRKPTRRSTRARKAPTDEKEKKNEDNDVVMETAEDTKHVDQFWLAQLQDDVTEDMLTQEDVSVHVTWLNRTADRRYEVAYDEQVDVGSILCHVYLRELSTTALELTPKSLARVQRCLTRTKAKLAGEDVPEDENEEEDNERPPPSLRRAGEDDVKTSTGRGKGKSQKLSKREMAMHISPLRTTVDEAKYQDRELLGSQPFESFNGDVFSANREVVRAVLTKNIKLLQKLTTDTDVYAELSTFDAPRSTDVSHTALHYAIDNDDLAAASLLRQTDEKVDKEKLAAAPEVALPSHSTGQHTSRFSDYHRRAINASRGGKEGNNALLEDSYAPRAANLALDYLWRSPNASVEMLTLLYPTGEWTNGYVVGNNVCHLARCGNYRLVRKVVETLEKNGGWGFNELHHKVLGDGLADGDATLLPPFRAVSAIKQAHQTRLRPLHLAAINPNTKYLEELWAVAGDEFSAIKDDQGYEPIHYAAGCESPEPMKFLMDKRCGLFGRTKTRLTPLMCALEAGREETALALLKFAATPGESGGGGREVADKLVREKGPGGKQAIHFAARHGCAKVLEYLLTECGGAAEVNAVSGGSNKSTPLTFAAQNGHLESVRVLLSNGARVDLGDKLKKTPLILAVKNGHTQVAAALINGGANVNAYDTSENSVAHYAASYGWPSCLQLLCDVGAELWAPNAWGFVPLACALLKQHRACAELILAQVSGEAQQKYLDFRDRQGRTMLFLQCQHSHSLDQLSYLLDKGLNANISDSEGEYPLQRLIKRACDEAPKTENGNTSSSNQELSKFFLDAVSLLLRHGAQPQYELYKEDAKEEEKTPMMLQPLQLAMVGSQTEIVELLLSQNGVHSDARASDGSDAWMTAAALGAGLGDLYLSKLLEHHDKTVTGPLKLAGRSRPERENFFHVVANQEAAKLVATPELIRKCAEKCATTSDMMCKKDVDGYTPVMRLLDPSHERSVPLATNQIDPDKLQSMRDIDARLTELFAIYADKSVARESFVRCEDASRLRDLTDISSTNENDGSGGVVPSNGGVINNPMIVSAGSDDGDDEGESDGDNSDDDDSDDGNVASASAPQDAPDSTAKGDNKPKIMVQYETALHMIARRKLTSEPTNPWMKFYGCASKSANSLMHLLLEKRPELFSINPGDKEKSLVNFVHLGSFKTALHFAVESGDAPTVQLLLEHEANANLSPVRCATCKEFAITDAIARASGEPAISREAHPPCTGSCGTKTLLEPALFEAVKSKHIECTHLLLKHEADVNCVSRTTQETPLHVALRANDGAAVSALLSHGASLMARDTFGASPLHLAVVARHSIPAKEAHDGEVLYSSVEITQSFPSGRAIPANTNPFSVTIPSETSQNGVSLKAVEPAILVALKDASAPQAVVVGDTKNRSPVHYAARNRDLELLQALLRAAGKDGARNAVNRRDWLGRTPLHYAVNAAAMSADASFAVERFLLQSGADVTVQDDFGFSALHFALIKVDLDWQEKYDKSRKKMQGQKDREGQMQDDKLYETEKREAFLHDHLGVIPGGETDPVETVSNLATERGLMTQDVLGRSPLHLAAATGAFVCVSTLLASSCDPKEQKDAMDLQDQDGFTPLGLAVLHKRQTTIMTLLRSGSAVDGTLRIVQKASNGASSWQRQNASKKEPKVKTRSYFYHAVSNGLTGICHMLLSAKFCRRQAIEDSVRCGQFQLAHNLLGVLESGSDGGMEALMRPNEYGETLLHSLAKTKETGFDTLAKKLAWALVDAGVRVDAQDAKGNTAMHYASKRGNTHLMDFLHHQNGGVNSENVKNHVGETPLLFALKQKHSGNNLSDDQLLKVLCYFLEHPSYALDIHAADNSGMNVLGAFVDRFTESLAESKPVLFFSMLEKLLKCGVDPNLSFHSAHAATLERRKRTDEEEDKDQPFRSGRELCEMTSLAKGDADKMPALVRAAITPNVSTRYHTLALLLRYGAKLSTADGRGNTILMHLAARNLVAETRLALGLVRSVPDPKDVFTASTSTRVCSLHVPEANVKTALAQRNTNGLTACHMAVQPLDYGSYENTRLLGMLVRAGGDLRVQDASGKSPIDYARDQRSRFVLRYLERTFPDVVSAQAQASESTTMFAAAPAYSDDASAYLADCETSGKISRQRIVAKVNASCDVGKLSKVYCEGGEGTELDALLTKVDVKNGRFGLNVFYRLQLVRDELQDIYVLFTNWGRIGETGKFQNTPFRDETEAVNEFKKIFRSKTGNAWESRAPGEFVKKPKKYNLVQRVNHSTKVDEEVTRSFREDMETGASRGVVLLDPRDPDLVSSSGVMAMLAAITDVRNLQLAAQTSCGFAGGDLPLAKQDELRDALEKLIEIRGLLEEKGELVKEISTASGDLSDEGATKRALLATRHEALTEKVSERSSRYYEIMPCQEDALATSIKAFDQVDDVNVEITRLRMLSDIMETYKMLLGAKRALSTQHPLEYCYHALQVRLAPLETINPERQLIHRYFFGGLRSYDRHRYRISNVFEVERRGETQRFNDLMEERPDLRATQTHLLWHGTKRTNLMGILSQGLRVAPPEAPHHGYAYGKGLYFANVAEKSLNYCDAPYALPIIDKDGKPDKTTKKTREVHYMLLCEVSLGKPTEVTTTAAWGTDPLPREGMDSVKALAVQNPDPRGSLVSPKCGAMLHVGQVMQMGVELPYDSVWAKTEPTPTPNGWYERNPNFTPDTQDYLSKLVADKSFAVGDTHTVSTTGKDREHFVQYHYDQRTIIIELVSRETPDVTEDDVEADAAPQKAGSGAWCEATLKVTIRLDDGGTAYSYAVKLYRNTLKNSPLAEGFTLVEPALSEYAELVVYKEAQARIRYVVEVETV</sequence>